<evidence type="ECO:0000313" key="3">
    <source>
        <dbReference type="Proteomes" id="UP000016935"/>
    </source>
</evidence>
<organism evidence="2 3">
    <name type="scientific">Exserohilum turcicum (strain 28A)</name>
    <name type="common">Northern leaf blight fungus</name>
    <name type="synonym">Setosphaeria turcica</name>
    <dbReference type="NCBI Taxonomy" id="671987"/>
    <lineage>
        <taxon>Eukaryota</taxon>
        <taxon>Fungi</taxon>
        <taxon>Dikarya</taxon>
        <taxon>Ascomycota</taxon>
        <taxon>Pezizomycotina</taxon>
        <taxon>Dothideomycetes</taxon>
        <taxon>Pleosporomycetidae</taxon>
        <taxon>Pleosporales</taxon>
        <taxon>Pleosporineae</taxon>
        <taxon>Pleosporaceae</taxon>
        <taxon>Exserohilum</taxon>
    </lineage>
</organism>
<name>R0IFU9_EXST2</name>
<dbReference type="Proteomes" id="UP000016935">
    <property type="component" value="Unassembled WGS sequence"/>
</dbReference>
<accession>R0IFU9</accession>
<reference evidence="2 3" key="2">
    <citation type="journal article" date="2013" name="PLoS Genet.">
        <title>Comparative genome structure, secondary metabolite, and effector coding capacity across Cochliobolus pathogens.</title>
        <authorList>
            <person name="Condon B.J."/>
            <person name="Leng Y."/>
            <person name="Wu D."/>
            <person name="Bushley K.E."/>
            <person name="Ohm R.A."/>
            <person name="Otillar R."/>
            <person name="Martin J."/>
            <person name="Schackwitz W."/>
            <person name="Grimwood J."/>
            <person name="MohdZainudin N."/>
            <person name="Xue C."/>
            <person name="Wang R."/>
            <person name="Manning V.A."/>
            <person name="Dhillon B."/>
            <person name="Tu Z.J."/>
            <person name="Steffenson B.J."/>
            <person name="Salamov A."/>
            <person name="Sun H."/>
            <person name="Lowry S."/>
            <person name="LaButti K."/>
            <person name="Han J."/>
            <person name="Copeland A."/>
            <person name="Lindquist E."/>
            <person name="Barry K."/>
            <person name="Schmutz J."/>
            <person name="Baker S.E."/>
            <person name="Ciuffetti L.M."/>
            <person name="Grigoriev I.V."/>
            <person name="Zhong S."/>
            <person name="Turgeon B.G."/>
        </authorList>
    </citation>
    <scope>NUCLEOTIDE SEQUENCE [LARGE SCALE GENOMIC DNA]</scope>
    <source>
        <strain evidence="3">28A</strain>
    </source>
</reference>
<gene>
    <name evidence="2" type="ORF">SETTUDRAFT_33105</name>
</gene>
<reference evidence="2 3" key="1">
    <citation type="journal article" date="2012" name="PLoS Pathog.">
        <title>Diverse lifestyles and strategies of plant pathogenesis encoded in the genomes of eighteen Dothideomycetes fungi.</title>
        <authorList>
            <person name="Ohm R.A."/>
            <person name="Feau N."/>
            <person name="Henrissat B."/>
            <person name="Schoch C.L."/>
            <person name="Horwitz B.A."/>
            <person name="Barry K.W."/>
            <person name="Condon B.J."/>
            <person name="Copeland A.C."/>
            <person name="Dhillon B."/>
            <person name="Glaser F."/>
            <person name="Hesse C.N."/>
            <person name="Kosti I."/>
            <person name="LaButti K."/>
            <person name="Lindquist E.A."/>
            <person name="Lucas S."/>
            <person name="Salamov A.A."/>
            <person name="Bradshaw R.E."/>
            <person name="Ciuffetti L."/>
            <person name="Hamelin R.C."/>
            <person name="Kema G.H.J."/>
            <person name="Lawrence C."/>
            <person name="Scott J.A."/>
            <person name="Spatafora J.W."/>
            <person name="Turgeon B.G."/>
            <person name="de Wit P.J.G.M."/>
            <person name="Zhong S."/>
            <person name="Goodwin S.B."/>
            <person name="Grigoriev I.V."/>
        </authorList>
    </citation>
    <scope>NUCLEOTIDE SEQUENCE [LARGE SCALE GENOMIC DNA]</scope>
    <source>
        <strain evidence="3">28A</strain>
    </source>
</reference>
<dbReference type="HOGENOM" id="CLU_1469083_0_0_1"/>
<sequence length="184" mass="20373">MPNHRNSNGELVPVALECGLTDSPRLIEAVHKDITAFLADTKKLFMVQSGPESPVQRAEALMEQMALALFDLHEKIRVEQRGLWMQGQVKIACEDIAALQALVAKISDHGKIDGDRDEDCTGFQMVSTHTAWVVSSSIPTAETKNKTEIIISFWKQKRRSEKQDAGNEIAIPPPSCRAKPRAAK</sequence>
<dbReference type="AlphaFoldDB" id="R0IFU9"/>
<evidence type="ECO:0000256" key="1">
    <source>
        <dbReference type="SAM" id="MobiDB-lite"/>
    </source>
</evidence>
<dbReference type="RefSeq" id="XP_008028107.1">
    <property type="nucleotide sequence ID" value="XM_008029916.1"/>
</dbReference>
<protein>
    <submittedName>
        <fullName evidence="2">Uncharacterized protein</fullName>
    </submittedName>
</protein>
<keyword evidence="3" id="KW-1185">Reference proteome</keyword>
<dbReference type="GeneID" id="19403735"/>
<evidence type="ECO:0000313" key="2">
    <source>
        <dbReference type="EMBL" id="EOA84100.1"/>
    </source>
</evidence>
<proteinExistence type="predicted"/>
<dbReference type="EMBL" id="KB908814">
    <property type="protein sequence ID" value="EOA84100.1"/>
    <property type="molecule type" value="Genomic_DNA"/>
</dbReference>
<feature type="region of interest" description="Disordered" evidence="1">
    <location>
        <begin position="162"/>
        <end position="184"/>
    </location>
</feature>